<gene>
    <name evidence="5" type="ORF">T265_14733</name>
</gene>
<evidence type="ECO:0000256" key="1">
    <source>
        <dbReference type="ARBA" id="ARBA00004123"/>
    </source>
</evidence>
<dbReference type="InterPro" id="IPR045166">
    <property type="entry name" value="Spp2-like"/>
</dbReference>
<dbReference type="Pfam" id="PF25088">
    <property type="entry name" value="GPKOW_C"/>
    <property type="match status" value="1"/>
</dbReference>
<keyword evidence="2" id="KW-0539">Nucleus</keyword>
<dbReference type="Pfam" id="PF12656">
    <property type="entry name" value="G-patch_2"/>
    <property type="match status" value="1"/>
</dbReference>
<accession>A0A074ZBK6</accession>
<dbReference type="InterPro" id="IPR026822">
    <property type="entry name" value="Spp2/MOS2_G-patch"/>
</dbReference>
<sequence length="407" mass="45509">TPATAVQKREAQINKKEIREYITAIEDNVIHSTNPAPTQLVIPLIHSKHGIRRRMQAATRSATSTTDALTQQALEELAAAAQCTCRFGCGRLLQFNIYLSQSGEVNYEAIPVESFGLAALAGMGFNPEDLKSATGQPIGSIRPKGLGLGADPRVLQTPKPEENDESKKKLEWTTGAHCQAVLGKYKGKYGTINGMDGDTGRVIVKFTISKEIASVLQPMLRLVPEKEYSKYANCLNQSEVDLYKAEEEQLQQQGAADPCKSFSSYNDRFPYSKIERDSYVPPHKPSHQPKPHDPYSWVRPKLLVRLLDRHYLNGKYYRQKVTITKVDSGLCTCVTRSGEVLEGIHPKYLKTVIPECNNTMVMILHGPRNGEMAKLMERHLETNEVDLRTRAGTMISLRYDQICMVSD</sequence>
<dbReference type="PANTHER" id="PTHR15818:SF2">
    <property type="entry name" value="G-PATCH DOMAIN AND KOW MOTIFS-CONTAINING PROTEIN"/>
    <property type="match status" value="1"/>
</dbReference>
<keyword evidence="6" id="KW-1185">Reference proteome</keyword>
<proteinExistence type="predicted"/>
<evidence type="ECO:0000313" key="5">
    <source>
        <dbReference type="EMBL" id="KER22987.1"/>
    </source>
</evidence>
<organism evidence="5 6">
    <name type="scientific">Opisthorchis viverrini</name>
    <name type="common">Southeast Asian liver fluke</name>
    <dbReference type="NCBI Taxonomy" id="6198"/>
    <lineage>
        <taxon>Eukaryota</taxon>
        <taxon>Metazoa</taxon>
        <taxon>Spiralia</taxon>
        <taxon>Lophotrochozoa</taxon>
        <taxon>Platyhelminthes</taxon>
        <taxon>Trematoda</taxon>
        <taxon>Digenea</taxon>
        <taxon>Opisthorchiida</taxon>
        <taxon>Opisthorchiata</taxon>
        <taxon>Opisthorchiidae</taxon>
        <taxon>Opisthorchis</taxon>
    </lineage>
</organism>
<evidence type="ECO:0000259" key="4">
    <source>
        <dbReference type="Pfam" id="PF12656"/>
    </source>
</evidence>
<feature type="compositionally biased region" description="Basic and acidic residues" evidence="3">
    <location>
        <begin position="159"/>
        <end position="169"/>
    </location>
</feature>
<dbReference type="GO" id="GO:0000398">
    <property type="term" value="P:mRNA splicing, via spliceosome"/>
    <property type="evidence" value="ECO:0007669"/>
    <property type="project" value="InterPro"/>
</dbReference>
<dbReference type="AlphaFoldDB" id="A0A074ZBK6"/>
<feature type="non-terminal residue" evidence="5">
    <location>
        <position position="1"/>
    </location>
</feature>
<dbReference type="STRING" id="6198.A0A074ZBK6"/>
<reference evidence="5 6" key="1">
    <citation type="submission" date="2013-11" db="EMBL/GenBank/DDBJ databases">
        <title>Opisthorchis viverrini - life in the bile duct.</title>
        <authorList>
            <person name="Young N.D."/>
            <person name="Nagarajan N."/>
            <person name="Lin S.J."/>
            <person name="Korhonen P.K."/>
            <person name="Jex A.R."/>
            <person name="Hall R.S."/>
            <person name="Safavi-Hemami H."/>
            <person name="Kaewkong W."/>
            <person name="Bertrand D."/>
            <person name="Gao S."/>
            <person name="Seet Q."/>
            <person name="Wongkham S."/>
            <person name="Teh B.T."/>
            <person name="Wongkham C."/>
            <person name="Intapan P.M."/>
            <person name="Maleewong W."/>
            <person name="Yang X."/>
            <person name="Hu M."/>
            <person name="Wang Z."/>
            <person name="Hofmann A."/>
            <person name="Sternberg P.W."/>
            <person name="Tan P."/>
            <person name="Wang J."/>
            <person name="Gasser R.B."/>
        </authorList>
    </citation>
    <scope>NUCLEOTIDE SEQUENCE [LARGE SCALE GENOMIC DNA]</scope>
</reference>
<dbReference type="EMBL" id="KL596870">
    <property type="protein sequence ID" value="KER22987.1"/>
    <property type="molecule type" value="Genomic_DNA"/>
</dbReference>
<dbReference type="InterPro" id="IPR041993">
    <property type="entry name" value="GPKOW_KOW1"/>
</dbReference>
<feature type="domain" description="Spp2/MOS2 G-patch" evidence="4">
    <location>
        <begin position="104"/>
        <end position="153"/>
    </location>
</feature>
<evidence type="ECO:0000313" key="6">
    <source>
        <dbReference type="Proteomes" id="UP000054324"/>
    </source>
</evidence>
<dbReference type="GO" id="GO:0005681">
    <property type="term" value="C:spliceosomal complex"/>
    <property type="evidence" value="ECO:0007669"/>
    <property type="project" value="TreeGrafter"/>
</dbReference>
<dbReference type="Proteomes" id="UP000054324">
    <property type="component" value="Unassembled WGS sequence"/>
</dbReference>
<name>A0A074ZBK6_OPIVI</name>
<dbReference type="GeneID" id="20328899"/>
<evidence type="ECO:0000256" key="2">
    <source>
        <dbReference type="ARBA" id="ARBA00023242"/>
    </source>
</evidence>
<dbReference type="CDD" id="cd13152">
    <property type="entry name" value="KOW_GPKOW_A"/>
    <property type="match status" value="1"/>
</dbReference>
<dbReference type="KEGG" id="ovi:T265_14733"/>
<dbReference type="PANTHER" id="PTHR15818">
    <property type="entry name" value="G PATCH AND KOW-CONTAINING"/>
    <property type="match status" value="1"/>
</dbReference>
<feature type="region of interest" description="Disordered" evidence="3">
    <location>
        <begin position="149"/>
        <end position="169"/>
    </location>
</feature>
<dbReference type="CTD" id="20328899"/>
<dbReference type="RefSeq" id="XP_009173268.1">
    <property type="nucleotide sequence ID" value="XM_009175004.1"/>
</dbReference>
<evidence type="ECO:0000256" key="3">
    <source>
        <dbReference type="SAM" id="MobiDB-lite"/>
    </source>
</evidence>
<comment type="subcellular location">
    <subcellularLocation>
        <location evidence="1">Nucleus</location>
    </subcellularLocation>
</comment>
<protein>
    <recommendedName>
        <fullName evidence="4">Spp2/MOS2 G-patch domain-containing protein</fullName>
    </recommendedName>
</protein>
<dbReference type="OrthoDB" id="5577072at2759"/>